<reference evidence="2 3" key="2">
    <citation type="journal article" date="2019" name="G3 (Bethesda)">
        <title>Hybrid Assembly of the Genome of the Entomopathogenic Nematode Steinernema carpocapsae Identifies the X-Chromosome.</title>
        <authorList>
            <person name="Serra L."/>
            <person name="Macchietto M."/>
            <person name="Macias-Munoz A."/>
            <person name="McGill C.J."/>
            <person name="Rodriguez I.M."/>
            <person name="Rodriguez B."/>
            <person name="Murad R."/>
            <person name="Mortazavi A."/>
        </authorList>
    </citation>
    <scope>NUCLEOTIDE SEQUENCE [LARGE SCALE GENOMIC DNA]</scope>
    <source>
        <strain evidence="2 3">ALL</strain>
    </source>
</reference>
<evidence type="ECO:0000256" key="1">
    <source>
        <dbReference type="SAM" id="SignalP"/>
    </source>
</evidence>
<dbReference type="Proteomes" id="UP000298663">
    <property type="component" value="Unassembled WGS sequence"/>
</dbReference>
<keyword evidence="3" id="KW-1185">Reference proteome</keyword>
<feature type="signal peptide" evidence="1">
    <location>
        <begin position="1"/>
        <end position="16"/>
    </location>
</feature>
<proteinExistence type="predicted"/>
<dbReference type="AlphaFoldDB" id="A0A4U5LPS7"/>
<keyword evidence="1" id="KW-0732">Signal</keyword>
<evidence type="ECO:0000313" key="2">
    <source>
        <dbReference type="EMBL" id="TKR57941.1"/>
    </source>
</evidence>
<comment type="caution">
    <text evidence="2">The sequence shown here is derived from an EMBL/GenBank/DDBJ whole genome shotgun (WGS) entry which is preliminary data.</text>
</comment>
<name>A0A4U5LPS7_STECR</name>
<accession>A0A4U5LPS7</accession>
<gene>
    <name evidence="2" type="ORF">L596_030579</name>
</gene>
<protein>
    <submittedName>
        <fullName evidence="2">Uncharacterized protein</fullName>
    </submittedName>
</protein>
<feature type="chain" id="PRO_5020371141" evidence="1">
    <location>
        <begin position="17"/>
        <end position="85"/>
    </location>
</feature>
<reference evidence="2 3" key="1">
    <citation type="journal article" date="2015" name="Genome Biol.">
        <title>Comparative genomics of Steinernema reveals deeply conserved gene regulatory networks.</title>
        <authorList>
            <person name="Dillman A.R."/>
            <person name="Macchietto M."/>
            <person name="Porter C.F."/>
            <person name="Rogers A."/>
            <person name="Williams B."/>
            <person name="Antoshechkin I."/>
            <person name="Lee M.M."/>
            <person name="Goodwin Z."/>
            <person name="Lu X."/>
            <person name="Lewis E.E."/>
            <person name="Goodrich-Blair H."/>
            <person name="Stock S.P."/>
            <person name="Adams B.J."/>
            <person name="Sternberg P.W."/>
            <person name="Mortazavi A."/>
        </authorList>
    </citation>
    <scope>NUCLEOTIDE SEQUENCE [LARGE SCALE GENOMIC DNA]</scope>
    <source>
        <strain evidence="2 3">ALL</strain>
    </source>
</reference>
<evidence type="ECO:0000313" key="3">
    <source>
        <dbReference type="Proteomes" id="UP000298663"/>
    </source>
</evidence>
<sequence>MNAWILLLVVVPMVAAQWYGKKSSDPEASYGFYPQPWTSYGLNPYPWTSYGFTKSNWGITYGPGRKIVRCFPPKHPYCRGDYTRY</sequence>
<organism evidence="2 3">
    <name type="scientific">Steinernema carpocapsae</name>
    <name type="common">Entomopathogenic nematode</name>
    <dbReference type="NCBI Taxonomy" id="34508"/>
    <lineage>
        <taxon>Eukaryota</taxon>
        <taxon>Metazoa</taxon>
        <taxon>Ecdysozoa</taxon>
        <taxon>Nematoda</taxon>
        <taxon>Chromadorea</taxon>
        <taxon>Rhabditida</taxon>
        <taxon>Tylenchina</taxon>
        <taxon>Panagrolaimomorpha</taxon>
        <taxon>Strongyloidoidea</taxon>
        <taxon>Steinernematidae</taxon>
        <taxon>Steinernema</taxon>
    </lineage>
</organism>
<dbReference type="EMBL" id="AZBU02000014">
    <property type="protein sequence ID" value="TKR57941.1"/>
    <property type="molecule type" value="Genomic_DNA"/>
</dbReference>